<evidence type="ECO:0000313" key="2">
    <source>
        <dbReference type="Proteomes" id="UP001620339"/>
    </source>
</evidence>
<evidence type="ECO:0008006" key="3">
    <source>
        <dbReference type="Google" id="ProtNLM"/>
    </source>
</evidence>
<comment type="caution">
    <text evidence="1">The sequence shown here is derived from an EMBL/GenBank/DDBJ whole genome shotgun (WGS) entry which is preliminary data.</text>
</comment>
<dbReference type="Proteomes" id="UP001620339">
    <property type="component" value="Unassembled WGS sequence"/>
</dbReference>
<accession>A0ABW8J5P8</accession>
<sequence>MSWRFVPAEGLYPDELRYGQFRPEWVEANNALTIAITQELPRVDLVTGIAWGAPYPRAIAWATKFGAALVLVAPDGTPLDHEQRRELRLLIRNALATPGMSDKPFPAAIQAFGYSERQAKTIAVTEESLANCYGSLCGAIDVGMKVKRWLVSNDPGICLGCTANHAQSWVPIDQPFASGAMVPADHVGCRCDAVHGLKPR</sequence>
<organism evidence="1 2">
    <name type="scientific">Rhodanobacter hydrolyticus</name>
    <dbReference type="NCBI Taxonomy" id="2250595"/>
    <lineage>
        <taxon>Bacteria</taxon>
        <taxon>Pseudomonadati</taxon>
        <taxon>Pseudomonadota</taxon>
        <taxon>Gammaproteobacteria</taxon>
        <taxon>Lysobacterales</taxon>
        <taxon>Rhodanobacteraceae</taxon>
        <taxon>Rhodanobacter</taxon>
    </lineage>
</organism>
<keyword evidence="2" id="KW-1185">Reference proteome</keyword>
<proteinExistence type="predicted"/>
<name>A0ABW8J5P8_9GAMM</name>
<reference evidence="1 2" key="1">
    <citation type="submission" date="2020-10" db="EMBL/GenBank/DDBJ databases">
        <title>Phylogeny of dyella-like bacteria.</title>
        <authorList>
            <person name="Fu J."/>
        </authorList>
    </citation>
    <scope>NUCLEOTIDE SEQUENCE [LARGE SCALE GENOMIC DNA]</scope>
    <source>
        <strain evidence="1 2">KACC 19113</strain>
    </source>
</reference>
<protein>
    <recommendedName>
        <fullName evidence="3">Phage head morphogenesis domain-containing protein</fullName>
    </recommendedName>
</protein>
<evidence type="ECO:0000313" key="1">
    <source>
        <dbReference type="EMBL" id="MFK2876875.1"/>
    </source>
</evidence>
<dbReference type="EMBL" id="JADIKK010000008">
    <property type="protein sequence ID" value="MFK2876875.1"/>
    <property type="molecule type" value="Genomic_DNA"/>
</dbReference>
<gene>
    <name evidence="1" type="ORF">ISP25_07335</name>
</gene>